<feature type="domain" description="N-acetyltransferase" evidence="3">
    <location>
        <begin position="4"/>
        <end position="148"/>
    </location>
</feature>
<sequence>MAEIRIRPVQKDDFEQWNALWQDYLEFYESSVIDEVTQTTFARLCDPECHDQNAFVAEREGKLLGLVHYIYHAHNWHVEQVTYLQDLFALPEARGLGLGRALIEAVYQAADDNGTPTVYWMTQDFNADARKLYDRIGSLTPFIKYART</sequence>
<organism evidence="4 5">
    <name type="scientific">Cognatishimia activa</name>
    <dbReference type="NCBI Taxonomy" id="1715691"/>
    <lineage>
        <taxon>Bacteria</taxon>
        <taxon>Pseudomonadati</taxon>
        <taxon>Pseudomonadota</taxon>
        <taxon>Alphaproteobacteria</taxon>
        <taxon>Rhodobacterales</taxon>
        <taxon>Paracoccaceae</taxon>
        <taxon>Cognatishimia</taxon>
    </lineage>
</organism>
<keyword evidence="1 4" id="KW-0808">Transferase</keyword>
<gene>
    <name evidence="4" type="ORF">TA5114_01938</name>
</gene>
<keyword evidence="2" id="KW-0012">Acyltransferase</keyword>
<dbReference type="STRING" id="1715691.TA5113_02088"/>
<protein>
    <submittedName>
        <fullName evidence="4">Putative acetyltransferase</fullName>
    </submittedName>
</protein>
<proteinExistence type="predicted"/>
<dbReference type="CDD" id="cd04301">
    <property type="entry name" value="NAT_SF"/>
    <property type="match status" value="1"/>
</dbReference>
<dbReference type="PANTHER" id="PTHR43877">
    <property type="entry name" value="AMINOALKYLPHOSPHONATE N-ACETYLTRANSFERASE-RELATED-RELATED"/>
    <property type="match status" value="1"/>
</dbReference>
<dbReference type="OrthoDB" id="9805924at2"/>
<dbReference type="Pfam" id="PF00583">
    <property type="entry name" value="Acetyltransf_1"/>
    <property type="match status" value="1"/>
</dbReference>
<keyword evidence="5" id="KW-1185">Reference proteome</keyword>
<evidence type="ECO:0000313" key="5">
    <source>
        <dbReference type="Proteomes" id="UP000051184"/>
    </source>
</evidence>
<evidence type="ECO:0000256" key="2">
    <source>
        <dbReference type="ARBA" id="ARBA00023315"/>
    </source>
</evidence>
<dbReference type="RefSeq" id="WP_058315066.1">
    <property type="nucleotide sequence ID" value="NZ_CYTO01000020.1"/>
</dbReference>
<dbReference type="InterPro" id="IPR050832">
    <property type="entry name" value="Bact_Acetyltransf"/>
</dbReference>
<dbReference type="InterPro" id="IPR000182">
    <property type="entry name" value="GNAT_dom"/>
</dbReference>
<dbReference type="InterPro" id="IPR016181">
    <property type="entry name" value="Acyl_CoA_acyltransferase"/>
</dbReference>
<dbReference type="Gene3D" id="3.40.630.30">
    <property type="match status" value="1"/>
</dbReference>
<evidence type="ECO:0000313" key="4">
    <source>
        <dbReference type="EMBL" id="CUK26131.1"/>
    </source>
</evidence>
<reference evidence="5" key="1">
    <citation type="submission" date="2015-09" db="EMBL/GenBank/DDBJ databases">
        <authorList>
            <person name="Rodrigo-Torres Lidia"/>
            <person name="Arahal R.David."/>
        </authorList>
    </citation>
    <scope>NUCLEOTIDE SEQUENCE [LARGE SCALE GENOMIC DNA]</scope>
    <source>
        <strain evidence="5">CECT 5114</strain>
    </source>
</reference>
<dbReference type="GO" id="GO:0016747">
    <property type="term" value="F:acyltransferase activity, transferring groups other than amino-acyl groups"/>
    <property type="evidence" value="ECO:0007669"/>
    <property type="project" value="InterPro"/>
</dbReference>
<dbReference type="EMBL" id="CYUE01000020">
    <property type="protein sequence ID" value="CUK26131.1"/>
    <property type="molecule type" value="Genomic_DNA"/>
</dbReference>
<dbReference type="SUPFAM" id="SSF55729">
    <property type="entry name" value="Acyl-CoA N-acyltransferases (Nat)"/>
    <property type="match status" value="1"/>
</dbReference>
<dbReference type="PROSITE" id="PS51186">
    <property type="entry name" value="GNAT"/>
    <property type="match status" value="1"/>
</dbReference>
<dbReference type="Proteomes" id="UP000051184">
    <property type="component" value="Unassembled WGS sequence"/>
</dbReference>
<evidence type="ECO:0000256" key="1">
    <source>
        <dbReference type="ARBA" id="ARBA00022679"/>
    </source>
</evidence>
<name>A0A0P1IR95_9RHOB</name>
<accession>A0A0P1IR95</accession>
<evidence type="ECO:0000259" key="3">
    <source>
        <dbReference type="PROSITE" id="PS51186"/>
    </source>
</evidence>
<dbReference type="AlphaFoldDB" id="A0A0P1IR95"/>